<dbReference type="PANTHER" id="PTHR22847">
    <property type="entry name" value="WD40 REPEAT PROTEIN"/>
    <property type="match status" value="1"/>
</dbReference>
<comment type="function">
    <text evidence="5">Involved in mitochondrial fission. Acts as an adapter protein required to form mitochondrial fission complexes. Formation of these complexes is required to promote constriction and fission of the mitochondrial compartment at a late step in mitochondrial division.</text>
</comment>
<name>A0A6A7BSN9_9PEZI</name>
<dbReference type="Gene3D" id="3.40.50.300">
    <property type="entry name" value="P-loop containing nucleotide triphosphate hydrolases"/>
    <property type="match status" value="1"/>
</dbReference>
<evidence type="ECO:0000259" key="8">
    <source>
        <dbReference type="Pfam" id="PF24809"/>
    </source>
</evidence>
<proteinExistence type="inferred from homology"/>
<feature type="domain" description="Nephrocystin 3-like N-terminal" evidence="9">
    <location>
        <begin position="339"/>
        <end position="501"/>
    </location>
</feature>
<evidence type="ECO:0000313" key="11">
    <source>
        <dbReference type="Proteomes" id="UP000799421"/>
    </source>
</evidence>
<evidence type="ECO:0000256" key="6">
    <source>
        <dbReference type="PROSITE-ProRule" id="PRU00221"/>
    </source>
</evidence>
<dbReference type="InterPro" id="IPR027417">
    <property type="entry name" value="P-loop_NTPase"/>
</dbReference>
<evidence type="ECO:0000256" key="4">
    <source>
        <dbReference type="ARBA" id="ARBA00039789"/>
    </source>
</evidence>
<comment type="similarity">
    <text evidence="3">Belongs to the WD repeat MDV1/CAF4 family.</text>
</comment>
<feature type="repeat" description="WD" evidence="6">
    <location>
        <begin position="1028"/>
        <end position="1053"/>
    </location>
</feature>
<dbReference type="PROSITE" id="PS50082">
    <property type="entry name" value="WD_REPEATS_2"/>
    <property type="match status" value="3"/>
</dbReference>
<dbReference type="GO" id="GO:1990234">
    <property type="term" value="C:transferase complex"/>
    <property type="evidence" value="ECO:0007669"/>
    <property type="project" value="UniProtKB-ARBA"/>
</dbReference>
<dbReference type="OrthoDB" id="538223at2759"/>
<dbReference type="Pfam" id="PF24883">
    <property type="entry name" value="NPHP3_N"/>
    <property type="match status" value="1"/>
</dbReference>
<feature type="region of interest" description="Disordered" evidence="7">
    <location>
        <begin position="1"/>
        <end position="42"/>
    </location>
</feature>
<dbReference type="InterPro" id="IPR056884">
    <property type="entry name" value="NPHP3-like_N"/>
</dbReference>
<dbReference type="SUPFAM" id="SSF50998">
    <property type="entry name" value="Quinoprotein alcohol dehydrogenase-like"/>
    <property type="match status" value="2"/>
</dbReference>
<dbReference type="Proteomes" id="UP000799421">
    <property type="component" value="Unassembled WGS sequence"/>
</dbReference>
<dbReference type="InterPro" id="IPR019775">
    <property type="entry name" value="WD40_repeat_CS"/>
</dbReference>
<dbReference type="InterPro" id="IPR011047">
    <property type="entry name" value="Quinoprotein_ADH-like_sf"/>
</dbReference>
<evidence type="ECO:0000256" key="7">
    <source>
        <dbReference type="SAM" id="MobiDB-lite"/>
    </source>
</evidence>
<feature type="repeat" description="WD" evidence="6">
    <location>
        <begin position="1321"/>
        <end position="1352"/>
    </location>
</feature>
<dbReference type="SMART" id="SM00320">
    <property type="entry name" value="WD40"/>
    <property type="match status" value="9"/>
</dbReference>
<dbReference type="Gene3D" id="2.130.10.10">
    <property type="entry name" value="YVTN repeat-like/Quinoprotein amine dehydrogenase"/>
    <property type="match status" value="4"/>
</dbReference>
<accession>A0A6A7BSN9</accession>
<gene>
    <name evidence="10" type="ORF">K470DRAFT_260515</name>
</gene>
<evidence type="ECO:0000259" key="9">
    <source>
        <dbReference type="Pfam" id="PF24883"/>
    </source>
</evidence>
<evidence type="ECO:0000313" key="10">
    <source>
        <dbReference type="EMBL" id="KAF2857749.1"/>
    </source>
</evidence>
<keyword evidence="11" id="KW-1185">Reference proteome</keyword>
<dbReference type="Pfam" id="PF24809">
    <property type="entry name" value="DUF7708"/>
    <property type="match status" value="1"/>
</dbReference>
<feature type="compositionally biased region" description="Polar residues" evidence="7">
    <location>
        <begin position="16"/>
        <end position="38"/>
    </location>
</feature>
<dbReference type="Pfam" id="PF00400">
    <property type="entry name" value="WD40"/>
    <property type="match status" value="3"/>
</dbReference>
<feature type="compositionally biased region" description="Acidic residues" evidence="7">
    <location>
        <begin position="74"/>
        <end position="83"/>
    </location>
</feature>
<dbReference type="InterPro" id="IPR056125">
    <property type="entry name" value="DUF7708"/>
</dbReference>
<dbReference type="PANTHER" id="PTHR22847:SF637">
    <property type="entry name" value="WD REPEAT DOMAIN 5B"/>
    <property type="match status" value="1"/>
</dbReference>
<protein>
    <recommendedName>
        <fullName evidence="4">Mitochondrial division protein 1</fullName>
    </recommendedName>
</protein>
<evidence type="ECO:0000256" key="1">
    <source>
        <dbReference type="ARBA" id="ARBA00022574"/>
    </source>
</evidence>
<evidence type="ECO:0000256" key="5">
    <source>
        <dbReference type="ARBA" id="ARBA00043913"/>
    </source>
</evidence>
<dbReference type="InterPro" id="IPR015943">
    <property type="entry name" value="WD40/YVTN_repeat-like_dom_sf"/>
</dbReference>
<dbReference type="PROSITE" id="PS50294">
    <property type="entry name" value="WD_REPEATS_REGION"/>
    <property type="match status" value="2"/>
</dbReference>
<dbReference type="InterPro" id="IPR001680">
    <property type="entry name" value="WD40_rpt"/>
</dbReference>
<evidence type="ECO:0000256" key="3">
    <source>
        <dbReference type="ARBA" id="ARBA00038415"/>
    </source>
</evidence>
<feature type="repeat" description="WD" evidence="6">
    <location>
        <begin position="901"/>
        <end position="942"/>
    </location>
</feature>
<evidence type="ECO:0000256" key="2">
    <source>
        <dbReference type="ARBA" id="ARBA00022737"/>
    </source>
</evidence>
<sequence length="1514" mass="169802">MPEWVRRLKAKGKSNIPHQQASTGDASTSRVPASTVQPSLPLPQHTLSVQTSALALAPRNPFEDKGKLLRDALDDPDTEDPTFVEEQLGPNSDVEKDAARVETLRGQNQAERSNQWIASMKKIACQIMQFAPVVDVATNVKPEVLSLPWAGIRSLLMVAQKTQEQSESILDGIKTVLDTSHLLNVYFDIYGQLDATPAIGHLYLNVVKLYGLNLTFVAHAQHTYDMNKFERMIQSLTGQVIPKFKTDHDRMLRTVEYHARAVDREVSEEQRTWVNEKLKRLEKTQAEINQGVKGVQQTLNLNALQVAAGAAYDSMDYSGDNQDGDFQLCLHGTRVDITEAIQKWATTNDEQRVFWLSGKAGTGKSTIARTVAHELAKQGYLVGSFFFKRGGDSKLRKAQYLFPTIAHQMAYFTPSISDKIADASRDSPPDENSKALEKKFEMLIQGPLSGYSTGSATDVRAIVIDAIDECDARRAVGQAMKLWPKLSSHTSMNLRVFVTSRSDNEIWGTLGQLEPKYLRYERLEDWQSSTIENDLRRYCGNELKKIREERKNNLVPDELGDEWPGEDVVDRLVQISQPLFIATSTILRDARNDPGHLQERVNGLKSTGTDALTAIYLDILNQAAKLDIKWPNWFGQVIKPLAVLHSSLTISALTDLLGGNTMVVANALNPLSSVIEFPSGKEVKAGSRAAVRVYHESFRDFLMDPSLKDHPEFWIDQGEVHGVLMSKCLNLLEKKLVHDVCKQKHPGTEREDVPAECIDRHIPESVQYACRYWTSHAIHSNEAIEDGGQVDLFLRAFLLYWTEAMAWLGKLGEMVVCLKQLRKAIDSQSSPRLHSFVADTLRWVPAIRNLISDTPLQTYSSALAFAPSNSVVRKSFRSDMEDFLQVWLPVATDWGFELQTLRGHSHFILSITPSIDGRRLVTVGRDNTVRLWDVESGTEEKRTEIGRSYRLGSDVASAFPEEDLVVIAGSSGEHWRWNLEDDARRIDLELPSEANSVSVSPNGRYAAWGLDTGEIYIWDAENDAGQVVESHSSSVECMAFSSDSETLVSGSTDIWKWSPQAGPGKLCQVGTIIKCIAISPNGKFVVFRSASIYHGTISVFHCTSHEVDQIMQISQVDSLMVTPDSQKVLTGYWDSLYLYDFQTQQEPMKLPLETSGITAMTSSRDGKTIWAGDYFGLIRQLDVDLLLKSPQHRTGPATIALSTDGRSLALWSHGNQLSLWNIETRICEPRLTDHRLWKSRYRRILISSDSRFVVVACTDNPPANVVLIWDLEANALRELKDRPSHVTTVELSPDNKTLLCGFYDGQIWAADLERGVLREKFTGHTLSINDIAISLDGQNFASASYDKTIRIWGPKSQTPSVLSSEVTMYGACFSADGRMLYTYDFKNSICEWNIEKTCIVRTLAEGPEYGSILIDGRFVPSRFLPVIDRLVAKEVDQPQTQVDSSASTSSTSMFQDRQICALDRTKKWITVGGRKMFKCPDQRGYDWFSCGRTMVFPNRETDFTVLYFTGKDSF</sequence>
<keyword evidence="1 6" id="KW-0853">WD repeat</keyword>
<organism evidence="10 11">
    <name type="scientific">Piedraia hortae CBS 480.64</name>
    <dbReference type="NCBI Taxonomy" id="1314780"/>
    <lineage>
        <taxon>Eukaryota</taxon>
        <taxon>Fungi</taxon>
        <taxon>Dikarya</taxon>
        <taxon>Ascomycota</taxon>
        <taxon>Pezizomycotina</taxon>
        <taxon>Dothideomycetes</taxon>
        <taxon>Dothideomycetidae</taxon>
        <taxon>Capnodiales</taxon>
        <taxon>Piedraiaceae</taxon>
        <taxon>Piedraia</taxon>
    </lineage>
</organism>
<keyword evidence="2" id="KW-0677">Repeat</keyword>
<dbReference type="SUPFAM" id="SSF52540">
    <property type="entry name" value="P-loop containing nucleoside triphosphate hydrolases"/>
    <property type="match status" value="1"/>
</dbReference>
<dbReference type="EMBL" id="MU006029">
    <property type="protein sequence ID" value="KAF2857749.1"/>
    <property type="molecule type" value="Genomic_DNA"/>
</dbReference>
<feature type="region of interest" description="Disordered" evidence="7">
    <location>
        <begin position="71"/>
        <end position="93"/>
    </location>
</feature>
<feature type="domain" description="DUF7708" evidence="8">
    <location>
        <begin position="120"/>
        <end position="263"/>
    </location>
</feature>
<reference evidence="10" key="1">
    <citation type="journal article" date="2020" name="Stud. Mycol.">
        <title>101 Dothideomycetes genomes: a test case for predicting lifestyles and emergence of pathogens.</title>
        <authorList>
            <person name="Haridas S."/>
            <person name="Albert R."/>
            <person name="Binder M."/>
            <person name="Bloem J."/>
            <person name="Labutti K."/>
            <person name="Salamov A."/>
            <person name="Andreopoulos B."/>
            <person name="Baker S."/>
            <person name="Barry K."/>
            <person name="Bills G."/>
            <person name="Bluhm B."/>
            <person name="Cannon C."/>
            <person name="Castanera R."/>
            <person name="Culley D."/>
            <person name="Daum C."/>
            <person name="Ezra D."/>
            <person name="Gonzalez J."/>
            <person name="Henrissat B."/>
            <person name="Kuo A."/>
            <person name="Liang C."/>
            <person name="Lipzen A."/>
            <person name="Lutzoni F."/>
            <person name="Magnuson J."/>
            <person name="Mondo S."/>
            <person name="Nolan M."/>
            <person name="Ohm R."/>
            <person name="Pangilinan J."/>
            <person name="Park H.-J."/>
            <person name="Ramirez L."/>
            <person name="Alfaro M."/>
            <person name="Sun H."/>
            <person name="Tritt A."/>
            <person name="Yoshinaga Y."/>
            <person name="Zwiers L.-H."/>
            <person name="Turgeon B."/>
            <person name="Goodwin S."/>
            <person name="Spatafora J."/>
            <person name="Crous P."/>
            <person name="Grigoriev I."/>
        </authorList>
    </citation>
    <scope>NUCLEOTIDE SEQUENCE</scope>
    <source>
        <strain evidence="10">CBS 480.64</strain>
    </source>
</reference>
<dbReference type="PROSITE" id="PS00678">
    <property type="entry name" value="WD_REPEATS_1"/>
    <property type="match status" value="1"/>
</dbReference>